<protein>
    <submittedName>
        <fullName evidence="1">Aldose 1-epimerase</fullName>
    </submittedName>
</protein>
<dbReference type="EMBL" id="JAYMYY010000006">
    <property type="protein sequence ID" value="MEO3991713.1"/>
    <property type="molecule type" value="Genomic_DNA"/>
</dbReference>
<name>A0ABV0HN53_9ENTR</name>
<dbReference type="InterPro" id="IPR014718">
    <property type="entry name" value="GH-type_carb-bd"/>
</dbReference>
<organism evidence="1 2">
    <name type="scientific">Pseudocitrobacter cyperus</name>
    <dbReference type="NCBI Taxonomy" id="3112843"/>
    <lineage>
        <taxon>Bacteria</taxon>
        <taxon>Pseudomonadati</taxon>
        <taxon>Pseudomonadota</taxon>
        <taxon>Gammaproteobacteria</taxon>
        <taxon>Enterobacterales</taxon>
        <taxon>Enterobacteriaceae</taxon>
        <taxon>Pseudocitrobacter</taxon>
    </lineage>
</organism>
<dbReference type="SUPFAM" id="SSF74650">
    <property type="entry name" value="Galactose mutarotase-like"/>
    <property type="match status" value="1"/>
</dbReference>
<dbReference type="Gene3D" id="2.70.98.10">
    <property type="match status" value="1"/>
</dbReference>
<proteinExistence type="predicted"/>
<dbReference type="InterPro" id="IPR011013">
    <property type="entry name" value="Gal_mutarotase_sf_dom"/>
</dbReference>
<sequence length="277" mass="31087">MESLLLENAHLRMRISPQGGALLGLESLRFQRPVLQAPAGEVALFPMLPLANRVAGNRFRFNEREIVLPNHESDDTFFLHGDGWLNKWRVMAVAPERCTLQLYSQLRCGYDYEATLEYKLTDGTLNAELTVMHRGTQPMLYGCGFHPWFYFTSQCRAQFYASGCWPEGESHLPLAWQSSIPNAADFSSAQYGEDAWLNMGYSGWNGCAVIENDVMRVTLLAQTPYLMAFRMSGGAFLCLEPQTHPVNAHNLPGQPGLQVLGQGDRLHFSLKIVVEKG</sequence>
<evidence type="ECO:0000313" key="2">
    <source>
        <dbReference type="Proteomes" id="UP001444146"/>
    </source>
</evidence>
<reference evidence="1 2" key="1">
    <citation type="submission" date="2024-01" db="EMBL/GenBank/DDBJ databases">
        <title>Pseudocitrobacter sp. Endophytic strain Cyp-38L.</title>
        <authorList>
            <person name="Amer M.A."/>
            <person name="Hamed S.M."/>
        </authorList>
    </citation>
    <scope>NUCLEOTIDE SEQUENCE [LARGE SCALE GENOMIC DNA]</scope>
    <source>
        <strain evidence="1 2">Cyp38S</strain>
    </source>
</reference>
<evidence type="ECO:0000313" key="1">
    <source>
        <dbReference type="EMBL" id="MEO3991713.1"/>
    </source>
</evidence>
<dbReference type="CDD" id="cd09021">
    <property type="entry name" value="Aldose_epim_Ec_YphB"/>
    <property type="match status" value="1"/>
</dbReference>
<dbReference type="Proteomes" id="UP001444146">
    <property type="component" value="Unassembled WGS sequence"/>
</dbReference>
<accession>A0ABV0HN53</accession>
<keyword evidence="2" id="KW-1185">Reference proteome</keyword>
<dbReference type="InterPro" id="IPR008183">
    <property type="entry name" value="Aldose_1/G6P_1-epimerase"/>
</dbReference>
<dbReference type="Pfam" id="PF01263">
    <property type="entry name" value="Aldose_epim"/>
    <property type="match status" value="1"/>
</dbReference>
<gene>
    <name evidence="1" type="ORF">VSR74_18050</name>
</gene>
<dbReference type="RefSeq" id="WP_347796002.1">
    <property type="nucleotide sequence ID" value="NZ_JAYMYY010000006.1"/>
</dbReference>
<comment type="caution">
    <text evidence="1">The sequence shown here is derived from an EMBL/GenBank/DDBJ whole genome shotgun (WGS) entry which is preliminary data.</text>
</comment>